<feature type="region of interest" description="Disordered" evidence="1">
    <location>
        <begin position="84"/>
        <end position="130"/>
    </location>
</feature>
<dbReference type="InterPro" id="IPR034577">
    <property type="entry name" value="NIMIN-2"/>
</dbReference>
<dbReference type="Proteomes" id="UP000000226">
    <property type="component" value="Chromosome 4"/>
</dbReference>
<dbReference type="Gramene" id="ESW24762">
    <property type="protein sequence ID" value="ESW24762"/>
    <property type="gene ID" value="PHAVU_004G157900g"/>
</dbReference>
<accession>V7C3M5</accession>
<dbReference type="eggNOG" id="ENOG502T1H5">
    <property type="taxonomic scope" value="Eukaryota"/>
</dbReference>
<organism evidence="2 3">
    <name type="scientific">Phaseolus vulgaris</name>
    <name type="common">Kidney bean</name>
    <name type="synonym">French bean</name>
    <dbReference type="NCBI Taxonomy" id="3885"/>
    <lineage>
        <taxon>Eukaryota</taxon>
        <taxon>Viridiplantae</taxon>
        <taxon>Streptophyta</taxon>
        <taxon>Embryophyta</taxon>
        <taxon>Tracheophyta</taxon>
        <taxon>Spermatophyta</taxon>
        <taxon>Magnoliopsida</taxon>
        <taxon>eudicotyledons</taxon>
        <taxon>Gunneridae</taxon>
        <taxon>Pentapetalae</taxon>
        <taxon>rosids</taxon>
        <taxon>fabids</taxon>
        <taxon>Fabales</taxon>
        <taxon>Fabaceae</taxon>
        <taxon>Papilionoideae</taxon>
        <taxon>50 kb inversion clade</taxon>
        <taxon>NPAAA clade</taxon>
        <taxon>indigoferoid/millettioid clade</taxon>
        <taxon>Phaseoleae</taxon>
        <taxon>Phaseolus</taxon>
    </lineage>
</organism>
<feature type="compositionally biased region" description="Basic residues" evidence="1">
    <location>
        <begin position="1"/>
        <end position="11"/>
    </location>
</feature>
<evidence type="ECO:0000313" key="2">
    <source>
        <dbReference type="EMBL" id="ESW24762.1"/>
    </source>
</evidence>
<feature type="compositionally biased region" description="Low complexity" evidence="1">
    <location>
        <begin position="119"/>
        <end position="130"/>
    </location>
</feature>
<sequence length="130" mass="14097">MEMEKRKNKRVTRVEEEGERVKKKRLKGEEEEHGGGGDGLPTEEEVEEFFAILGRMRVAVKYFDHKGRGGAKWREALETVELAVDHGGEADGAQEGDDGNPKKKGGEVTNVTEGFDLNAAAPESAEGGGA</sequence>
<dbReference type="OMA" id="CESSCGA"/>
<dbReference type="EMBL" id="CM002291">
    <property type="protein sequence ID" value="ESW24762.1"/>
    <property type="molecule type" value="Genomic_DNA"/>
</dbReference>
<dbReference type="PANTHER" id="PTHR35735">
    <property type="entry name" value="PROTEIN NIM1-INTERACTING 2"/>
    <property type="match status" value="1"/>
</dbReference>
<feature type="region of interest" description="Disordered" evidence="1">
    <location>
        <begin position="1"/>
        <end position="43"/>
    </location>
</feature>
<dbReference type="AlphaFoldDB" id="V7C3M5"/>
<proteinExistence type="predicted"/>
<name>V7C3M5_PHAVU</name>
<evidence type="ECO:0000256" key="1">
    <source>
        <dbReference type="SAM" id="MobiDB-lite"/>
    </source>
</evidence>
<reference evidence="3" key="1">
    <citation type="journal article" date="2014" name="Nat. Genet.">
        <title>A reference genome for common bean and genome-wide analysis of dual domestications.</title>
        <authorList>
            <person name="Schmutz J."/>
            <person name="McClean P.E."/>
            <person name="Mamidi S."/>
            <person name="Wu G.A."/>
            <person name="Cannon S.B."/>
            <person name="Grimwood J."/>
            <person name="Jenkins J."/>
            <person name="Shu S."/>
            <person name="Song Q."/>
            <person name="Chavarro C."/>
            <person name="Torres-Torres M."/>
            <person name="Geffroy V."/>
            <person name="Moghaddam S.M."/>
            <person name="Gao D."/>
            <person name="Abernathy B."/>
            <person name="Barry K."/>
            <person name="Blair M."/>
            <person name="Brick M.A."/>
            <person name="Chovatia M."/>
            <person name="Gepts P."/>
            <person name="Goodstein D.M."/>
            <person name="Gonzales M."/>
            <person name="Hellsten U."/>
            <person name="Hyten D.L."/>
            <person name="Jia G."/>
            <person name="Kelly J.D."/>
            <person name="Kudrna D."/>
            <person name="Lee R."/>
            <person name="Richard M.M."/>
            <person name="Miklas P.N."/>
            <person name="Osorno J.M."/>
            <person name="Rodrigues J."/>
            <person name="Thareau V."/>
            <person name="Urrea C.A."/>
            <person name="Wang M."/>
            <person name="Yu Y."/>
            <person name="Zhang M."/>
            <person name="Wing R.A."/>
            <person name="Cregan P.B."/>
            <person name="Rokhsar D.S."/>
            <person name="Jackson S.A."/>
        </authorList>
    </citation>
    <scope>NUCLEOTIDE SEQUENCE [LARGE SCALE GENOMIC DNA]</scope>
    <source>
        <strain evidence="3">cv. G19833</strain>
    </source>
</reference>
<evidence type="ECO:0000313" key="3">
    <source>
        <dbReference type="Proteomes" id="UP000000226"/>
    </source>
</evidence>
<protein>
    <submittedName>
        <fullName evidence="2">Uncharacterized protein</fullName>
    </submittedName>
</protein>
<dbReference type="PANTHER" id="PTHR35735:SF5">
    <property type="entry name" value="PROTEIN NIM1-INTERACTING 2"/>
    <property type="match status" value="1"/>
</dbReference>
<gene>
    <name evidence="2" type="ORF">PHAVU_004G157900g</name>
</gene>
<keyword evidence="3" id="KW-1185">Reference proteome</keyword>
<dbReference type="GO" id="GO:0010112">
    <property type="term" value="P:regulation of systemic acquired resistance"/>
    <property type="evidence" value="ECO:0007669"/>
    <property type="project" value="InterPro"/>
</dbReference>
<dbReference type="OrthoDB" id="1098796at2759"/>